<keyword evidence="2" id="KW-0472">Membrane</keyword>
<sequence>MGLVREQAAEALALWAVPGTAVGATPRPLPAADAAAAAAVADAPAGWRLVASDDFTGSQPGSVWGEYGGTYGIGANAWSADEVSTSDGTLRVKMERKASQGKAYTSGGVGMWGLAQTYGRYEFQAMAPTIGGIDSYAVLWPPDGDDGDATLVELLAKPATAPGQQAAYVTINYGGDKSEARVPGSYCGAFHDYVIEWTPTYESVSVDGKVLLKSPKSTSMKRWIGFVTSNGDTLTGTPSASAALPAEFDIRHLRVYAYSPGAPGTTPTTPSSAGGHPTTSSSASKTPSSAPKSSTPSASATPAKSANAAAAPSSLSPAASSSGAPTSTAQSSAASATSPGVALSAEGTASTSHGAQATPILLAIGVGGVATAAVVYLMKKPQGSRRLK</sequence>
<keyword evidence="2" id="KW-1133">Transmembrane helix</keyword>
<dbReference type="Gene3D" id="2.60.120.200">
    <property type="match status" value="1"/>
</dbReference>
<reference evidence="4 5" key="1">
    <citation type="journal article" date="2019" name="Int. J. Syst. Evol. Microbiol.">
        <title>The Global Catalogue of Microorganisms (GCM) 10K type strain sequencing project: providing services to taxonomists for standard genome sequencing and annotation.</title>
        <authorList>
            <consortium name="The Broad Institute Genomics Platform"/>
            <consortium name="The Broad Institute Genome Sequencing Center for Infectious Disease"/>
            <person name="Wu L."/>
            <person name="Ma J."/>
        </authorList>
    </citation>
    <scope>NUCLEOTIDE SEQUENCE [LARGE SCALE GENOMIC DNA]</scope>
    <source>
        <strain evidence="4 5">JCM 16014</strain>
    </source>
</reference>
<proteinExistence type="predicted"/>
<dbReference type="Proteomes" id="UP001500751">
    <property type="component" value="Unassembled WGS sequence"/>
</dbReference>
<evidence type="ECO:0000313" key="4">
    <source>
        <dbReference type="EMBL" id="GAA2024014.1"/>
    </source>
</evidence>
<protein>
    <recommendedName>
        <fullName evidence="3">GH16 domain-containing protein</fullName>
    </recommendedName>
</protein>
<evidence type="ECO:0000256" key="1">
    <source>
        <dbReference type="SAM" id="MobiDB-lite"/>
    </source>
</evidence>
<dbReference type="SUPFAM" id="SSF49899">
    <property type="entry name" value="Concanavalin A-like lectins/glucanases"/>
    <property type="match status" value="1"/>
</dbReference>
<organism evidence="4 5">
    <name type="scientific">Catenulispora yoronensis</name>
    <dbReference type="NCBI Taxonomy" id="450799"/>
    <lineage>
        <taxon>Bacteria</taxon>
        <taxon>Bacillati</taxon>
        <taxon>Actinomycetota</taxon>
        <taxon>Actinomycetes</taxon>
        <taxon>Catenulisporales</taxon>
        <taxon>Catenulisporaceae</taxon>
        <taxon>Catenulispora</taxon>
    </lineage>
</organism>
<evidence type="ECO:0000313" key="5">
    <source>
        <dbReference type="Proteomes" id="UP001500751"/>
    </source>
</evidence>
<comment type="caution">
    <text evidence="4">The sequence shown here is derived from an EMBL/GenBank/DDBJ whole genome shotgun (WGS) entry which is preliminary data.</text>
</comment>
<dbReference type="PROSITE" id="PS51762">
    <property type="entry name" value="GH16_2"/>
    <property type="match status" value="1"/>
</dbReference>
<keyword evidence="2" id="KW-0812">Transmembrane</keyword>
<feature type="region of interest" description="Disordered" evidence="1">
    <location>
        <begin position="259"/>
        <end position="333"/>
    </location>
</feature>
<accession>A0ABN2TWV4</accession>
<dbReference type="EMBL" id="BAAAQN010000009">
    <property type="protein sequence ID" value="GAA2024014.1"/>
    <property type="molecule type" value="Genomic_DNA"/>
</dbReference>
<gene>
    <name evidence="4" type="ORF">GCM10009839_22180</name>
</gene>
<dbReference type="InterPro" id="IPR013320">
    <property type="entry name" value="ConA-like_dom_sf"/>
</dbReference>
<name>A0ABN2TWV4_9ACTN</name>
<dbReference type="Pfam" id="PF00722">
    <property type="entry name" value="Glyco_hydro_16"/>
    <property type="match status" value="1"/>
</dbReference>
<keyword evidence="5" id="KW-1185">Reference proteome</keyword>
<feature type="domain" description="GH16" evidence="3">
    <location>
        <begin position="20"/>
        <end position="261"/>
    </location>
</feature>
<dbReference type="InterPro" id="IPR000757">
    <property type="entry name" value="Beta-glucanase-like"/>
</dbReference>
<evidence type="ECO:0000256" key="2">
    <source>
        <dbReference type="SAM" id="Phobius"/>
    </source>
</evidence>
<feature type="transmembrane region" description="Helical" evidence="2">
    <location>
        <begin position="360"/>
        <end position="378"/>
    </location>
</feature>
<evidence type="ECO:0000259" key="3">
    <source>
        <dbReference type="PROSITE" id="PS51762"/>
    </source>
</evidence>